<reference evidence="2 3" key="1">
    <citation type="journal article" date="2012" name="Science">
        <title>The Paleozoic origin of enzymatic lignin decomposition reconstructed from 31 fungal genomes.</title>
        <authorList>
            <person name="Floudas D."/>
            <person name="Binder M."/>
            <person name="Riley R."/>
            <person name="Barry K."/>
            <person name="Blanchette R.A."/>
            <person name="Henrissat B."/>
            <person name="Martinez A.T."/>
            <person name="Otillar R."/>
            <person name="Spatafora J.W."/>
            <person name="Yadav J.S."/>
            <person name="Aerts A."/>
            <person name="Benoit I."/>
            <person name="Boyd A."/>
            <person name="Carlson A."/>
            <person name="Copeland A."/>
            <person name="Coutinho P.M."/>
            <person name="de Vries R.P."/>
            <person name="Ferreira P."/>
            <person name="Findley K."/>
            <person name="Foster B."/>
            <person name="Gaskell J."/>
            <person name="Glotzer D."/>
            <person name="Gorecki P."/>
            <person name="Heitman J."/>
            <person name="Hesse C."/>
            <person name="Hori C."/>
            <person name="Igarashi K."/>
            <person name="Jurgens J.A."/>
            <person name="Kallen N."/>
            <person name="Kersten P."/>
            <person name="Kohler A."/>
            <person name="Kuees U."/>
            <person name="Kumar T.K.A."/>
            <person name="Kuo A."/>
            <person name="LaButti K."/>
            <person name="Larrondo L.F."/>
            <person name="Lindquist E."/>
            <person name="Ling A."/>
            <person name="Lombard V."/>
            <person name="Lucas S."/>
            <person name="Lundell T."/>
            <person name="Martin R."/>
            <person name="McLaughlin D.J."/>
            <person name="Morgenstern I."/>
            <person name="Morin E."/>
            <person name="Murat C."/>
            <person name="Nagy L.G."/>
            <person name="Nolan M."/>
            <person name="Ohm R.A."/>
            <person name="Patyshakuliyeva A."/>
            <person name="Rokas A."/>
            <person name="Ruiz-Duenas F.J."/>
            <person name="Sabat G."/>
            <person name="Salamov A."/>
            <person name="Samejima M."/>
            <person name="Schmutz J."/>
            <person name="Slot J.C."/>
            <person name="St John F."/>
            <person name="Stenlid J."/>
            <person name="Sun H."/>
            <person name="Sun S."/>
            <person name="Syed K."/>
            <person name="Tsang A."/>
            <person name="Wiebenga A."/>
            <person name="Young D."/>
            <person name="Pisabarro A."/>
            <person name="Eastwood D.C."/>
            <person name="Martin F."/>
            <person name="Cullen D."/>
            <person name="Grigoriev I.V."/>
            <person name="Hibbett D.S."/>
        </authorList>
    </citation>
    <scope>NUCLEOTIDE SEQUENCE [LARGE SCALE GENOMIC DNA]</scope>
    <source>
        <strain evidence="2 3">LYAD-421 SS1</strain>
    </source>
</reference>
<dbReference type="InterPro" id="IPR010730">
    <property type="entry name" value="HET"/>
</dbReference>
<evidence type="ECO:0000313" key="2">
    <source>
        <dbReference type="EMBL" id="EJF62204.1"/>
    </source>
</evidence>
<feature type="domain" description="Heterokaryon incompatibility" evidence="1">
    <location>
        <begin position="24"/>
        <end position="119"/>
    </location>
</feature>
<dbReference type="PANTHER" id="PTHR10622">
    <property type="entry name" value="HET DOMAIN-CONTAINING PROTEIN"/>
    <property type="match status" value="1"/>
</dbReference>
<dbReference type="Pfam" id="PF06985">
    <property type="entry name" value="HET"/>
    <property type="match status" value="1"/>
</dbReference>
<feature type="non-terminal residue" evidence="2">
    <location>
        <position position="1"/>
    </location>
</feature>
<sequence>MWLLSTSRAELTHFNNPEDAPGGYAILSHVWDQTGETSFQDMQDIIRRHSPTTNPRDDASAKIRESCRLAERSGLQWIWNDTCCIDKTSSVELSEAINSMFRYYSLSRTCYAYLQDDPDSAFRRSRWHRRGWTLQKLIAPSSLRLLSQSWEELGTKAQLCNLLQEITGVPASILRHEKVPGDFSIAQRMSWAAHRQTTRVEDEAYCLMGIFDIGMPVLYGEGTRAFRRVQEEIMKFSMDPTLFAW</sequence>
<dbReference type="OMA" id="YAEAQIC"/>
<dbReference type="Proteomes" id="UP000053319">
    <property type="component" value="Unassembled WGS sequence"/>
</dbReference>
<dbReference type="KEGG" id="dsq:DICSQDRAFT_25240"/>
<name>R7T1B7_DICSQ</name>
<organism evidence="2 3">
    <name type="scientific">Dichomitus squalens (strain LYAD-421)</name>
    <name type="common">Western red white-rot fungus</name>
    <dbReference type="NCBI Taxonomy" id="732165"/>
    <lineage>
        <taxon>Eukaryota</taxon>
        <taxon>Fungi</taxon>
        <taxon>Dikarya</taxon>
        <taxon>Basidiomycota</taxon>
        <taxon>Agaricomycotina</taxon>
        <taxon>Agaricomycetes</taxon>
        <taxon>Polyporales</taxon>
        <taxon>Polyporaceae</taxon>
        <taxon>Dichomitus</taxon>
    </lineage>
</organism>
<dbReference type="RefSeq" id="XP_007364916.1">
    <property type="nucleotide sequence ID" value="XM_007364854.1"/>
</dbReference>
<accession>R7T1B7</accession>
<protein>
    <submittedName>
        <fullName evidence="2">HET-domain-containing protein</fullName>
    </submittedName>
</protein>
<evidence type="ECO:0000313" key="3">
    <source>
        <dbReference type="Proteomes" id="UP000053319"/>
    </source>
</evidence>
<evidence type="ECO:0000259" key="1">
    <source>
        <dbReference type="Pfam" id="PF06985"/>
    </source>
</evidence>
<dbReference type="GeneID" id="18841666"/>
<dbReference type="AlphaFoldDB" id="R7T1B7"/>
<dbReference type="EMBL" id="JH719406">
    <property type="protein sequence ID" value="EJF62204.1"/>
    <property type="molecule type" value="Genomic_DNA"/>
</dbReference>
<dbReference type="HOGENOM" id="CLU_000288_138_0_1"/>
<gene>
    <name evidence="2" type="ORF">DICSQDRAFT_25240</name>
</gene>
<proteinExistence type="predicted"/>
<dbReference type="PANTHER" id="PTHR10622:SF10">
    <property type="entry name" value="HET DOMAIN-CONTAINING PROTEIN"/>
    <property type="match status" value="1"/>
</dbReference>